<evidence type="ECO:0000313" key="3">
    <source>
        <dbReference type="Proteomes" id="UP000248405"/>
    </source>
</evidence>
<dbReference type="RefSeq" id="XP_025568971.1">
    <property type="nucleotide sequence ID" value="XM_025702476.1"/>
</dbReference>
<accession>A0A319BS17</accession>
<feature type="compositionally biased region" description="Basic residues" evidence="1">
    <location>
        <begin position="234"/>
        <end position="250"/>
    </location>
</feature>
<evidence type="ECO:0000313" key="2">
    <source>
        <dbReference type="EMBL" id="PYH75177.1"/>
    </source>
</evidence>
<dbReference type="GeneID" id="37207068"/>
<feature type="region of interest" description="Disordered" evidence="1">
    <location>
        <begin position="223"/>
        <end position="294"/>
    </location>
</feature>
<organism evidence="2 3">
    <name type="scientific">Aspergillus vadensis (strain CBS 113365 / IMI 142717 / IBT 24658)</name>
    <dbReference type="NCBI Taxonomy" id="1448311"/>
    <lineage>
        <taxon>Eukaryota</taxon>
        <taxon>Fungi</taxon>
        <taxon>Dikarya</taxon>
        <taxon>Ascomycota</taxon>
        <taxon>Pezizomycotina</taxon>
        <taxon>Eurotiomycetes</taxon>
        <taxon>Eurotiomycetidae</taxon>
        <taxon>Eurotiales</taxon>
        <taxon>Aspergillaceae</taxon>
        <taxon>Aspergillus</taxon>
        <taxon>Aspergillus subgen. Circumdati</taxon>
    </lineage>
</organism>
<reference evidence="2" key="1">
    <citation type="submission" date="2016-12" db="EMBL/GenBank/DDBJ databases">
        <title>The genomes of Aspergillus section Nigri reveals drivers in fungal speciation.</title>
        <authorList>
            <consortium name="DOE Joint Genome Institute"/>
            <person name="Vesth T.C."/>
            <person name="Nybo J."/>
            <person name="Theobald S."/>
            <person name="Brandl J."/>
            <person name="Frisvad J.C."/>
            <person name="Nielsen K.F."/>
            <person name="Lyhne E.K."/>
            <person name="Kogle M.E."/>
            <person name="Kuo A."/>
            <person name="Riley R."/>
            <person name="Clum A."/>
            <person name="Nolan M."/>
            <person name="Lipzen A."/>
            <person name="Salamov A."/>
            <person name="Henrissat B."/>
            <person name="Wiebenga A."/>
            <person name="De Vries R.P."/>
            <person name="Grigoriev I.V."/>
            <person name="Mortensen U.H."/>
            <person name="Andersen M.R."/>
            <person name="Baker S.E."/>
        </authorList>
    </citation>
    <scope>NUCLEOTIDE SEQUENCE [LARGE SCALE GENOMIC DNA]</scope>
    <source>
        <strain evidence="2">CBS 113365</strain>
    </source>
</reference>
<dbReference type="OrthoDB" id="4508227at2759"/>
<keyword evidence="3" id="KW-1185">Reference proteome</keyword>
<dbReference type="AlphaFoldDB" id="A0A319BS17"/>
<dbReference type="EMBL" id="KZ821614">
    <property type="protein sequence ID" value="PYH75177.1"/>
    <property type="molecule type" value="Genomic_DNA"/>
</dbReference>
<name>A0A319BS17_ASPVC</name>
<feature type="compositionally biased region" description="Polar residues" evidence="1">
    <location>
        <begin position="252"/>
        <end position="271"/>
    </location>
</feature>
<gene>
    <name evidence="2" type="ORF">BO88DRAFT_32248</name>
</gene>
<dbReference type="Proteomes" id="UP000248405">
    <property type="component" value="Unassembled WGS sequence"/>
</dbReference>
<evidence type="ECO:0000256" key="1">
    <source>
        <dbReference type="SAM" id="MobiDB-lite"/>
    </source>
</evidence>
<proteinExistence type="predicted"/>
<sequence>MDADIWFREWASKKGQKLSNIQIERLVTLTKQWKNTVTSDTLGVWTSDPSAEFWGFEPYRTEGAWVRECLEIKVPTFMDGDKNTDDCEKVSARRRVLLIILHDIIQREILRLRASSQAQSVKFLTAAVRNIVAQAYPGKDIKKLCNKCIHLQRYGQRYSSLARKELVLTPLQATSSKFERAKIENIEMEALVAFGEATYDKKHQNDMQEAFLCILNTCPFRQSGNSKPRLPSKSTRKRLRKKAARMKHIQKPSASPTTSRHNENQVIQNFPTPRHDTFSSLEKPPGSSRNSTAHLSEAQNAALVRTQPSQLQEENQTRETCENSPMPCVPVQLYSPGDNLSLGENMLFISRSATNPFDPHQGIHPLSDNILFHSQNTVNFFDPHQGIHPLGDDIQFSSENAANFFDPHQGIHPLGDNMLFSSGNMANPFDPYQGIHPLSDDILPSSQNTANSFDPQQGVHPLRDNMLLSSQNTANPFDPYQGIHPLSGDILPSSQNTANLFDPQQGVHPLEGIIQSNTESLVYPFDPTT</sequence>
<protein>
    <submittedName>
        <fullName evidence="2">Uncharacterized protein</fullName>
    </submittedName>
</protein>
<feature type="region of interest" description="Disordered" evidence="1">
    <location>
        <begin position="305"/>
        <end position="324"/>
    </location>
</feature>